<name>A0A8G2DWQ4_9SPHN</name>
<dbReference type="InterPro" id="IPR018841">
    <property type="entry name" value="DUF2442"/>
</dbReference>
<dbReference type="AlphaFoldDB" id="A0A8G2DWQ4"/>
<reference evidence="1 2" key="1">
    <citation type="submission" date="2019-02" db="EMBL/GenBank/DDBJ databases">
        <authorList>
            <person name="Feng G."/>
        </authorList>
    </citation>
    <scope>NUCLEOTIDE SEQUENCE [LARGE SCALE GENOMIC DNA]</scope>
    <source>
        <strain evidence="1 2">CCTCC AB 2011146</strain>
    </source>
</reference>
<evidence type="ECO:0000313" key="1">
    <source>
        <dbReference type="EMBL" id="RYM07848.1"/>
    </source>
</evidence>
<proteinExistence type="predicted"/>
<dbReference type="SUPFAM" id="SSF47413">
    <property type="entry name" value="lambda repressor-like DNA-binding domains"/>
    <property type="match status" value="1"/>
</dbReference>
<dbReference type="InterPro" id="IPR001387">
    <property type="entry name" value="Cro/C1-type_HTH"/>
</dbReference>
<dbReference type="Proteomes" id="UP000291572">
    <property type="component" value="Unassembled WGS sequence"/>
</dbReference>
<comment type="caution">
    <text evidence="1">The sequence shown here is derived from an EMBL/GenBank/DDBJ whole genome shotgun (WGS) entry which is preliminary data.</text>
</comment>
<dbReference type="RefSeq" id="WP_129927440.1">
    <property type="nucleotide sequence ID" value="NZ_SEOO01000040.1"/>
</dbReference>
<evidence type="ECO:0000313" key="2">
    <source>
        <dbReference type="Proteomes" id="UP000291572"/>
    </source>
</evidence>
<dbReference type="InterPro" id="IPR036782">
    <property type="entry name" value="NE0471-like_N"/>
</dbReference>
<dbReference type="Pfam" id="PF10387">
    <property type="entry name" value="DUF2442"/>
    <property type="match status" value="1"/>
</dbReference>
<dbReference type="Gene3D" id="3.30.2020.10">
    <property type="entry name" value="NE0471-like N-terminal domain"/>
    <property type="match status" value="1"/>
</dbReference>
<sequence>MNVTDKTRTIAAVRAIGPSVLHVSWSDGTAADIELGANLDDRAFAALRDPGEFAKVELGDWGHSLTWPSGVELGADMLWLETLSATGHGDVRAFLEWRLRHALSLSKAADALGVSRRMVAYYSNGKKRVPKPILLACRGWEVSDGLHQAA</sequence>
<protein>
    <submittedName>
        <fullName evidence="1">DUF2442 domain-containing protein</fullName>
    </submittedName>
</protein>
<organism evidence="1 2">
    <name type="scientific">Sphingobium cupriresistens</name>
    <dbReference type="NCBI Taxonomy" id="1132417"/>
    <lineage>
        <taxon>Bacteria</taxon>
        <taxon>Pseudomonadati</taxon>
        <taxon>Pseudomonadota</taxon>
        <taxon>Alphaproteobacteria</taxon>
        <taxon>Sphingomonadales</taxon>
        <taxon>Sphingomonadaceae</taxon>
        <taxon>Sphingobium</taxon>
    </lineage>
</organism>
<dbReference type="InterPro" id="IPR010982">
    <property type="entry name" value="Lambda_DNA-bd_dom_sf"/>
</dbReference>
<dbReference type="EMBL" id="SEOO01000040">
    <property type="protein sequence ID" value="RYM07848.1"/>
    <property type="molecule type" value="Genomic_DNA"/>
</dbReference>
<dbReference type="CDD" id="cd00093">
    <property type="entry name" value="HTH_XRE"/>
    <property type="match status" value="1"/>
</dbReference>
<dbReference type="GO" id="GO:0003677">
    <property type="term" value="F:DNA binding"/>
    <property type="evidence" value="ECO:0007669"/>
    <property type="project" value="InterPro"/>
</dbReference>
<dbReference type="SUPFAM" id="SSF143880">
    <property type="entry name" value="NE0471 N-terminal domain-like"/>
    <property type="match status" value="1"/>
</dbReference>
<gene>
    <name evidence="1" type="ORF">EWH12_18145</name>
</gene>
<dbReference type="Gene3D" id="1.10.260.40">
    <property type="entry name" value="lambda repressor-like DNA-binding domains"/>
    <property type="match status" value="1"/>
</dbReference>
<dbReference type="OrthoDB" id="6935755at2"/>
<accession>A0A8G2DWQ4</accession>